<comment type="similarity">
    <text evidence="1">Belongs to the ABC transporter superfamily.</text>
</comment>
<evidence type="ECO:0000256" key="1">
    <source>
        <dbReference type="ARBA" id="ARBA00005417"/>
    </source>
</evidence>
<dbReference type="InterPro" id="IPR027417">
    <property type="entry name" value="P-loop_NTPase"/>
</dbReference>
<dbReference type="STRING" id="203267.TWT_663"/>
<reference evidence="6 7" key="1">
    <citation type="journal article" date="2003" name="Genome Res.">
        <title>Tropheryma whipplei twist: a human pathogenic Actinobacteria with a reduced genome.</title>
        <authorList>
            <person name="Raoult D."/>
            <person name="Ogata H."/>
            <person name="Audic S."/>
            <person name="Robert C."/>
            <person name="Suhre K."/>
            <person name="Drancourt M."/>
            <person name="Claverie J.-M."/>
        </authorList>
    </citation>
    <scope>NUCLEOTIDE SEQUENCE [LARGE SCALE GENOMIC DNA]</scope>
    <source>
        <strain evidence="6 7">Twist</strain>
    </source>
</reference>
<evidence type="ECO:0000256" key="2">
    <source>
        <dbReference type="ARBA" id="ARBA00022448"/>
    </source>
</evidence>
<dbReference type="InterPro" id="IPR050153">
    <property type="entry name" value="Metal_Ion_Import_ABC"/>
</dbReference>
<dbReference type="KEGG" id="twh:TWT_663"/>
<evidence type="ECO:0000256" key="4">
    <source>
        <dbReference type="ARBA" id="ARBA00022840"/>
    </source>
</evidence>
<dbReference type="InterPro" id="IPR017871">
    <property type="entry name" value="ABC_transporter-like_CS"/>
</dbReference>
<sequence length="276" mass="29621">MNRQGCDVLRGSVLSVSDLSVVYGDVVAMRDATFEVASGVVCGIIGMNGSGKSSLFNSIVGNVRPARGSISIFGLSPVAAMKRGMVAYAPQRESIDWNFPISVREVVMMGRYGFMSLSRRASQTDRDKVTQALEMTELVELADRQIGQLSGGQKKRAFVARAIAQGAKLLLLDEPFAGVDKKSEGMIVQLIRQLCEKGCCVLVSTHDLNTLHGLCNEAILVKNRILMHNTCEVVLRPNNLAMAFGLDPGYGTSKNNNDLNTFISATSANGVADGSN</sequence>
<keyword evidence="2" id="KW-0813">Transport</keyword>
<dbReference type="PANTHER" id="PTHR42734">
    <property type="entry name" value="METAL TRANSPORT SYSTEM ATP-BINDING PROTEIN TM_0124-RELATED"/>
    <property type="match status" value="1"/>
</dbReference>
<evidence type="ECO:0000256" key="3">
    <source>
        <dbReference type="ARBA" id="ARBA00022741"/>
    </source>
</evidence>
<gene>
    <name evidence="6" type="ordered locus">TWT_663</name>
</gene>
<feature type="domain" description="ABC transporter" evidence="5">
    <location>
        <begin position="14"/>
        <end position="247"/>
    </location>
</feature>
<dbReference type="InterPro" id="IPR003439">
    <property type="entry name" value="ABC_transporter-like_ATP-bd"/>
</dbReference>
<dbReference type="SUPFAM" id="SSF52540">
    <property type="entry name" value="P-loop containing nucleoside triphosphate hydrolases"/>
    <property type="match status" value="1"/>
</dbReference>
<dbReference type="EMBL" id="AE014184">
    <property type="protein sequence ID" value="AAO44760.1"/>
    <property type="molecule type" value="Genomic_DNA"/>
</dbReference>
<dbReference type="Gene3D" id="3.40.50.300">
    <property type="entry name" value="P-loop containing nucleotide triphosphate hydrolases"/>
    <property type="match status" value="1"/>
</dbReference>
<evidence type="ECO:0000259" key="5">
    <source>
        <dbReference type="PROSITE" id="PS50893"/>
    </source>
</evidence>
<dbReference type="CDD" id="cd03235">
    <property type="entry name" value="ABC_Metallic_Cations"/>
    <property type="match status" value="1"/>
</dbReference>
<evidence type="ECO:0000313" key="6">
    <source>
        <dbReference type="EMBL" id="AAO44760.1"/>
    </source>
</evidence>
<dbReference type="AlphaFoldDB" id="Q83FQ1"/>
<accession>Q83FQ1</accession>
<dbReference type="Proteomes" id="UP000002200">
    <property type="component" value="Chromosome"/>
</dbReference>
<dbReference type="SMART" id="SM00382">
    <property type="entry name" value="AAA"/>
    <property type="match status" value="1"/>
</dbReference>
<dbReference type="eggNOG" id="COG1121">
    <property type="taxonomic scope" value="Bacteria"/>
</dbReference>
<dbReference type="Pfam" id="PF00005">
    <property type="entry name" value="ABC_tran"/>
    <property type="match status" value="1"/>
</dbReference>
<protein>
    <submittedName>
        <fullName evidence="6">Iron ABC transporter ATP-binding protein</fullName>
    </submittedName>
</protein>
<dbReference type="PROSITE" id="PS50893">
    <property type="entry name" value="ABC_TRANSPORTER_2"/>
    <property type="match status" value="1"/>
</dbReference>
<proteinExistence type="inferred from homology"/>
<dbReference type="PANTHER" id="PTHR42734:SF5">
    <property type="entry name" value="IRON TRANSPORT SYSTEM ATP-BINDING PROTEIN HI_0361-RELATED"/>
    <property type="match status" value="1"/>
</dbReference>
<evidence type="ECO:0000313" key="7">
    <source>
        <dbReference type="Proteomes" id="UP000002200"/>
    </source>
</evidence>
<dbReference type="InterPro" id="IPR003593">
    <property type="entry name" value="AAA+_ATPase"/>
</dbReference>
<keyword evidence="4 6" id="KW-0067">ATP-binding</keyword>
<dbReference type="HOGENOM" id="CLU_000604_1_11_11"/>
<dbReference type="GO" id="GO:0005524">
    <property type="term" value="F:ATP binding"/>
    <property type="evidence" value="ECO:0007669"/>
    <property type="project" value="UniProtKB-KW"/>
</dbReference>
<keyword evidence="7" id="KW-1185">Reference proteome</keyword>
<dbReference type="GO" id="GO:0016887">
    <property type="term" value="F:ATP hydrolysis activity"/>
    <property type="evidence" value="ECO:0007669"/>
    <property type="project" value="InterPro"/>
</dbReference>
<dbReference type="PROSITE" id="PS00211">
    <property type="entry name" value="ABC_TRANSPORTER_1"/>
    <property type="match status" value="1"/>
</dbReference>
<keyword evidence="3" id="KW-0547">Nucleotide-binding</keyword>
<name>Q83FQ1_TROWT</name>
<dbReference type="RefSeq" id="WP_011102718.1">
    <property type="nucleotide sequence ID" value="NC_004572.3"/>
</dbReference>
<organism evidence="6 7">
    <name type="scientific">Tropheryma whipplei (strain Twist)</name>
    <name type="common">Whipple's bacillus</name>
    <dbReference type="NCBI Taxonomy" id="203267"/>
    <lineage>
        <taxon>Bacteria</taxon>
        <taxon>Bacillati</taxon>
        <taxon>Actinomycetota</taxon>
        <taxon>Actinomycetes</taxon>
        <taxon>Micrococcales</taxon>
        <taxon>Tropherymataceae</taxon>
        <taxon>Tropheryma</taxon>
    </lineage>
</organism>